<evidence type="ECO:0000256" key="2">
    <source>
        <dbReference type="ARBA" id="ARBA00022695"/>
    </source>
</evidence>
<proteinExistence type="predicted"/>
<dbReference type="SUPFAM" id="SSF56672">
    <property type="entry name" value="DNA/RNA polymerases"/>
    <property type="match status" value="1"/>
</dbReference>
<evidence type="ECO:0000256" key="1">
    <source>
        <dbReference type="ARBA" id="ARBA00022679"/>
    </source>
</evidence>
<name>A0A811LR86_9BILA</name>
<organism evidence="8 9">
    <name type="scientific">Bursaphelenchus okinawaensis</name>
    <dbReference type="NCBI Taxonomy" id="465554"/>
    <lineage>
        <taxon>Eukaryota</taxon>
        <taxon>Metazoa</taxon>
        <taxon>Ecdysozoa</taxon>
        <taxon>Nematoda</taxon>
        <taxon>Chromadorea</taxon>
        <taxon>Rhabditida</taxon>
        <taxon>Tylenchina</taxon>
        <taxon>Tylenchomorpha</taxon>
        <taxon>Aphelenchoidea</taxon>
        <taxon>Aphelenchoididae</taxon>
        <taxon>Bursaphelenchus</taxon>
    </lineage>
</organism>
<evidence type="ECO:0000313" key="9">
    <source>
        <dbReference type="Proteomes" id="UP000614601"/>
    </source>
</evidence>
<dbReference type="InterPro" id="IPR050951">
    <property type="entry name" value="Retrovirus_Pol_polyprotein"/>
</dbReference>
<protein>
    <recommendedName>
        <fullName evidence="7">Reverse transcriptase RNase H-like domain-containing protein</fullName>
    </recommendedName>
</protein>
<dbReference type="OrthoDB" id="5867815at2759"/>
<evidence type="ECO:0000259" key="7">
    <source>
        <dbReference type="Pfam" id="PF17917"/>
    </source>
</evidence>
<evidence type="ECO:0000256" key="4">
    <source>
        <dbReference type="ARBA" id="ARBA00022759"/>
    </source>
</evidence>
<evidence type="ECO:0000313" key="8">
    <source>
        <dbReference type="EMBL" id="CAD5230849.1"/>
    </source>
</evidence>
<evidence type="ECO:0000256" key="3">
    <source>
        <dbReference type="ARBA" id="ARBA00022722"/>
    </source>
</evidence>
<dbReference type="GO" id="GO:0004519">
    <property type="term" value="F:endonuclease activity"/>
    <property type="evidence" value="ECO:0007669"/>
    <property type="project" value="UniProtKB-KW"/>
</dbReference>
<reference evidence="8" key="1">
    <citation type="submission" date="2020-09" db="EMBL/GenBank/DDBJ databases">
        <authorList>
            <person name="Kikuchi T."/>
        </authorList>
    </citation>
    <scope>NUCLEOTIDE SEQUENCE</scope>
    <source>
        <strain evidence="8">SH1</strain>
    </source>
</reference>
<keyword evidence="4" id="KW-0255">Endonuclease</keyword>
<dbReference type="Proteomes" id="UP000614601">
    <property type="component" value="Unassembled WGS sequence"/>
</dbReference>
<dbReference type="GO" id="GO:0016787">
    <property type="term" value="F:hydrolase activity"/>
    <property type="evidence" value="ECO:0007669"/>
    <property type="project" value="UniProtKB-KW"/>
</dbReference>
<dbReference type="Proteomes" id="UP000783686">
    <property type="component" value="Unassembled WGS sequence"/>
</dbReference>
<keyword evidence="3" id="KW-0540">Nuclease</keyword>
<dbReference type="EMBL" id="CAJFCW020000006">
    <property type="protein sequence ID" value="CAG9128056.1"/>
    <property type="molecule type" value="Genomic_DNA"/>
</dbReference>
<keyword evidence="1" id="KW-0808">Transferase</keyword>
<dbReference type="Gene3D" id="3.10.10.10">
    <property type="entry name" value="HIV Type 1 Reverse Transcriptase, subunit A, domain 1"/>
    <property type="match status" value="1"/>
</dbReference>
<dbReference type="InterPro" id="IPR043502">
    <property type="entry name" value="DNA/RNA_pol_sf"/>
</dbReference>
<keyword evidence="5" id="KW-0378">Hydrolase</keyword>
<keyword evidence="9" id="KW-1185">Reference proteome</keyword>
<keyword evidence="2" id="KW-0548">Nucleotidyltransferase</keyword>
<dbReference type="InterPro" id="IPR041373">
    <property type="entry name" value="RT_RNaseH"/>
</dbReference>
<dbReference type="PANTHER" id="PTHR37984:SF5">
    <property type="entry name" value="PROTEIN NYNRIN-LIKE"/>
    <property type="match status" value="1"/>
</dbReference>
<feature type="domain" description="Reverse transcriptase RNase H-like" evidence="7">
    <location>
        <begin position="220"/>
        <end position="322"/>
    </location>
</feature>
<dbReference type="AlphaFoldDB" id="A0A811LR86"/>
<accession>A0A811LR86</accession>
<sequence length="575" mass="64609">MPITPSTSEITVNIESKKPVKDTKQVNVVPGTDSEPILTNAIQLSTRTQDIVNQISYGGPPELKEKFFNLVEEYNDVFALHELELGVTNVTTHVIDTGDAKPLKQAPYCTNLVVDEFINKTIDDGIKRGAIRKSNSPWAAPIVVVPKKGNQFRMCINYKKLNTVTKSDSYPVPNIDIILSSLVHTEAELNAYSAAFTKLKDIMADNTVLASPDYEAALSNPKRKFILATDASKVGFGAALHQCDESGKMRPIAFVSRRSTPVESRLPSSEAEATAILFGCEKLDYILLATPTLILTDNKALIPLLKKECTNPRIEHMFSTLSQKFNLEIKYIKGSANSVADFLSRAFENVEAENTLTIQTQISVNSINTIEFANAQEPWTEKAEWSRTLEQDLEFSKVYQYLKFGLLPEDLNLQEKWFWRKKSTLCPCPQDFDMKNFVRHPFHPEYNPKPPYPAPTSAPHHYNLRPRTVQDQSMIPGRHHNGDRRVGPRSGHVINRTVMQIGVLSLPRIKRTRGSQSIATSAAGHCTNRECHHKYRPVHSAQSTAPLKRARLAPEAERWLWDRSPMAWPLPAKDA</sequence>
<dbReference type="EMBL" id="CAJFDH010000006">
    <property type="protein sequence ID" value="CAD5230849.1"/>
    <property type="molecule type" value="Genomic_DNA"/>
</dbReference>
<comment type="caution">
    <text evidence="8">The sequence shown here is derived from an EMBL/GenBank/DDBJ whole genome shotgun (WGS) entry which is preliminary data.</text>
</comment>
<dbReference type="PANTHER" id="PTHR37984">
    <property type="entry name" value="PROTEIN CBG26694"/>
    <property type="match status" value="1"/>
</dbReference>
<dbReference type="GO" id="GO:0003964">
    <property type="term" value="F:RNA-directed DNA polymerase activity"/>
    <property type="evidence" value="ECO:0007669"/>
    <property type="project" value="UniProtKB-KW"/>
</dbReference>
<dbReference type="CDD" id="cd09274">
    <property type="entry name" value="RNase_HI_RT_Ty3"/>
    <property type="match status" value="1"/>
</dbReference>
<keyword evidence="6" id="KW-0695">RNA-directed DNA polymerase</keyword>
<dbReference type="Pfam" id="PF17917">
    <property type="entry name" value="RT_RNaseH"/>
    <property type="match status" value="1"/>
</dbReference>
<evidence type="ECO:0000256" key="6">
    <source>
        <dbReference type="ARBA" id="ARBA00022918"/>
    </source>
</evidence>
<gene>
    <name evidence="8" type="ORF">BOKJ2_LOCUS14347</name>
</gene>
<evidence type="ECO:0000256" key="5">
    <source>
        <dbReference type="ARBA" id="ARBA00022801"/>
    </source>
</evidence>